<proteinExistence type="predicted"/>
<reference evidence="2" key="1">
    <citation type="journal article" date="2019" name="bioRxiv">
        <title>The Genome of the Zebra Mussel, Dreissena polymorpha: A Resource for Invasive Species Research.</title>
        <authorList>
            <person name="McCartney M.A."/>
            <person name="Auch B."/>
            <person name="Kono T."/>
            <person name="Mallez S."/>
            <person name="Zhang Y."/>
            <person name="Obille A."/>
            <person name="Becker A."/>
            <person name="Abrahante J.E."/>
            <person name="Garbe J."/>
            <person name="Badalamenti J.P."/>
            <person name="Herman A."/>
            <person name="Mangelson H."/>
            <person name="Liachko I."/>
            <person name="Sullivan S."/>
            <person name="Sone E.D."/>
            <person name="Koren S."/>
            <person name="Silverstein K.A.T."/>
            <person name="Beckman K.B."/>
            <person name="Gohl D.M."/>
        </authorList>
    </citation>
    <scope>NUCLEOTIDE SEQUENCE</scope>
    <source>
        <strain evidence="2">Duluth1</strain>
        <tissue evidence="2">Whole animal</tissue>
    </source>
</reference>
<dbReference type="AlphaFoldDB" id="A0A9D4G003"/>
<organism evidence="2 3">
    <name type="scientific">Dreissena polymorpha</name>
    <name type="common">Zebra mussel</name>
    <name type="synonym">Mytilus polymorpha</name>
    <dbReference type="NCBI Taxonomy" id="45954"/>
    <lineage>
        <taxon>Eukaryota</taxon>
        <taxon>Metazoa</taxon>
        <taxon>Spiralia</taxon>
        <taxon>Lophotrochozoa</taxon>
        <taxon>Mollusca</taxon>
        <taxon>Bivalvia</taxon>
        <taxon>Autobranchia</taxon>
        <taxon>Heteroconchia</taxon>
        <taxon>Euheterodonta</taxon>
        <taxon>Imparidentia</taxon>
        <taxon>Neoheterodontei</taxon>
        <taxon>Myida</taxon>
        <taxon>Dreissenoidea</taxon>
        <taxon>Dreissenidae</taxon>
        <taxon>Dreissena</taxon>
    </lineage>
</organism>
<protein>
    <submittedName>
        <fullName evidence="2">Uncharacterized protein</fullName>
    </submittedName>
</protein>
<evidence type="ECO:0000313" key="3">
    <source>
        <dbReference type="Proteomes" id="UP000828390"/>
    </source>
</evidence>
<name>A0A9D4G003_DREPO</name>
<feature type="compositionally biased region" description="Basic and acidic residues" evidence="1">
    <location>
        <begin position="18"/>
        <end position="42"/>
    </location>
</feature>
<reference evidence="2" key="2">
    <citation type="submission" date="2020-11" db="EMBL/GenBank/DDBJ databases">
        <authorList>
            <person name="McCartney M.A."/>
            <person name="Auch B."/>
            <person name="Kono T."/>
            <person name="Mallez S."/>
            <person name="Becker A."/>
            <person name="Gohl D.M."/>
            <person name="Silverstein K.A.T."/>
            <person name="Koren S."/>
            <person name="Bechman K.B."/>
            <person name="Herman A."/>
            <person name="Abrahante J.E."/>
            <person name="Garbe J."/>
        </authorList>
    </citation>
    <scope>NUCLEOTIDE SEQUENCE</scope>
    <source>
        <strain evidence="2">Duluth1</strain>
        <tissue evidence="2">Whole animal</tissue>
    </source>
</reference>
<dbReference type="EMBL" id="JAIWYP010000006">
    <property type="protein sequence ID" value="KAH3805067.1"/>
    <property type="molecule type" value="Genomic_DNA"/>
</dbReference>
<evidence type="ECO:0000313" key="2">
    <source>
        <dbReference type="EMBL" id="KAH3805067.1"/>
    </source>
</evidence>
<comment type="caution">
    <text evidence="2">The sequence shown here is derived from an EMBL/GenBank/DDBJ whole genome shotgun (WGS) entry which is preliminary data.</text>
</comment>
<evidence type="ECO:0000256" key="1">
    <source>
        <dbReference type="SAM" id="MobiDB-lite"/>
    </source>
</evidence>
<gene>
    <name evidence="2" type="ORF">DPMN_133364</name>
</gene>
<accession>A0A9D4G003</accession>
<feature type="region of interest" description="Disordered" evidence="1">
    <location>
        <begin position="1"/>
        <end position="51"/>
    </location>
</feature>
<keyword evidence="3" id="KW-1185">Reference proteome</keyword>
<sequence length="51" mass="5837">MRPARHDNLSPATRKGKGRDGGLRNTWRRDLDADAKKMDKTVLGEQPQYID</sequence>
<dbReference type="Proteomes" id="UP000828390">
    <property type="component" value="Unassembled WGS sequence"/>
</dbReference>